<organism evidence="2 4">
    <name type="scientific">Exiguobacterium indicum</name>
    <dbReference type="NCBI Taxonomy" id="296995"/>
    <lineage>
        <taxon>Bacteria</taxon>
        <taxon>Bacillati</taxon>
        <taxon>Bacillota</taxon>
        <taxon>Bacilli</taxon>
        <taxon>Bacillales</taxon>
        <taxon>Bacillales Family XII. Incertae Sedis</taxon>
        <taxon>Exiguobacterium</taxon>
    </lineage>
</organism>
<dbReference type="InterPro" id="IPR041633">
    <property type="entry name" value="Polbeta"/>
</dbReference>
<dbReference type="AlphaFoldDB" id="A0A0V8GEU9"/>
<evidence type="ECO:0000313" key="4">
    <source>
        <dbReference type="Proteomes" id="UP000053797"/>
    </source>
</evidence>
<dbReference type="EMBL" id="LNQL01000003">
    <property type="protein sequence ID" value="KSU48796.1"/>
    <property type="molecule type" value="Genomic_DNA"/>
</dbReference>
<comment type="caution">
    <text evidence="2">The sequence shown here is derived from an EMBL/GenBank/DDBJ whole genome shotgun (WGS) entry which is preliminary data.</text>
</comment>
<dbReference type="CDD" id="cd05403">
    <property type="entry name" value="NT_KNTase_like"/>
    <property type="match status" value="1"/>
</dbReference>
<reference evidence="2 4" key="1">
    <citation type="journal article" date="2015" name="Int. J. Syst. Evol. Microbiol.">
        <title>Exiguobacterium enclense sp. nov., isolated from sediment.</title>
        <authorList>
            <person name="Dastager S.G."/>
            <person name="Mawlankar R."/>
            <person name="Sonalkar V.V."/>
            <person name="Thorat M.N."/>
            <person name="Mual P."/>
            <person name="Verma A."/>
            <person name="Krishnamurthi S."/>
            <person name="Tang S.K."/>
            <person name="Li W.J."/>
        </authorList>
    </citation>
    <scope>NUCLEOTIDE SEQUENCE [LARGE SCALE GENOMIC DNA]</scope>
    <source>
        <strain evidence="2 4">NIO-1109</strain>
    </source>
</reference>
<reference evidence="3 5" key="2">
    <citation type="journal article" date="2016" name="Front. Microbiol.">
        <title>Genomic Resource of Rice Seed Associated Bacteria.</title>
        <authorList>
            <person name="Midha S."/>
            <person name="Bansal K."/>
            <person name="Sharma S."/>
            <person name="Kumar N."/>
            <person name="Patil P.P."/>
            <person name="Chaudhry V."/>
            <person name="Patil P.B."/>
        </authorList>
    </citation>
    <scope>NUCLEOTIDE SEQUENCE [LARGE SCALE GENOMIC DNA]</scope>
    <source>
        <strain evidence="3 5">RSA11</strain>
    </source>
</reference>
<evidence type="ECO:0000313" key="2">
    <source>
        <dbReference type="EMBL" id="KSU48796.1"/>
    </source>
</evidence>
<dbReference type="Proteomes" id="UP000072605">
    <property type="component" value="Unassembled WGS sequence"/>
</dbReference>
<feature type="domain" description="Polymerase beta nucleotidyltransferase" evidence="1">
    <location>
        <begin position="8"/>
        <end position="78"/>
    </location>
</feature>
<dbReference type="InterPro" id="IPR043519">
    <property type="entry name" value="NT_sf"/>
</dbReference>
<evidence type="ECO:0000259" key="1">
    <source>
        <dbReference type="Pfam" id="PF18765"/>
    </source>
</evidence>
<sequence length="260" mass="29546">MHQLHAIEQLVARLKQDPAVEAIFLKGSFGRGEEDVHSDIDLYCLVSEERQTTFLSRRLSHLSAYRSIIWKDEIDIIAPQMIVVYDDLLHIDLFTVTLDSLNHKDQLRVLYDPQEQLTDFTNTCDLTLSAQEATDEAIDAVWFLFQYKKAAARGNDLWAVEMLRSALIKFAKVLLHHHAPERAQLGLKTIPTTLPDHPRLALEAVYDVLTPATHAEAAQRYLACLETERNTLDQTLASHPETLALLDRLTPELSIQQSGR</sequence>
<dbReference type="SUPFAM" id="SSF81301">
    <property type="entry name" value="Nucleotidyltransferase"/>
    <property type="match status" value="1"/>
</dbReference>
<name>A0A0V8GEU9_9BACL</name>
<dbReference type="Pfam" id="PF18765">
    <property type="entry name" value="Polbeta"/>
    <property type="match status" value="1"/>
</dbReference>
<dbReference type="RefSeq" id="WP_058265499.1">
    <property type="nucleotide sequence ID" value="NZ_FMYN01000003.1"/>
</dbReference>
<evidence type="ECO:0000313" key="5">
    <source>
        <dbReference type="Proteomes" id="UP000072605"/>
    </source>
</evidence>
<gene>
    <name evidence="2" type="ORF">AS033_10735</name>
    <name evidence="3" type="ORF">RSA11_06725</name>
</gene>
<dbReference type="EMBL" id="LDQV01000017">
    <property type="protein sequence ID" value="KTR27261.1"/>
    <property type="molecule type" value="Genomic_DNA"/>
</dbReference>
<proteinExistence type="predicted"/>
<dbReference type="Proteomes" id="UP000053797">
    <property type="component" value="Unassembled WGS sequence"/>
</dbReference>
<evidence type="ECO:0000313" key="3">
    <source>
        <dbReference type="EMBL" id="KTR27261.1"/>
    </source>
</evidence>
<dbReference type="OrthoDB" id="68332at2"/>
<dbReference type="Gene3D" id="3.30.460.10">
    <property type="entry name" value="Beta Polymerase, domain 2"/>
    <property type="match status" value="1"/>
</dbReference>
<accession>A0A0V8GEU9</accession>
<protein>
    <submittedName>
        <fullName evidence="2">DNA polymerase III subunit beta</fullName>
    </submittedName>
</protein>